<gene>
    <name evidence="2" type="ORF">GWK41_03100</name>
</gene>
<dbReference type="InterPro" id="IPR007138">
    <property type="entry name" value="ABM_dom"/>
</dbReference>
<feature type="domain" description="ABM" evidence="1">
    <location>
        <begin position="2"/>
        <end position="99"/>
    </location>
</feature>
<comment type="caution">
    <text evidence="2">The sequence shown here is derived from an EMBL/GenBank/DDBJ whole genome shotgun (WGS) entry which is preliminary data.</text>
</comment>
<dbReference type="Pfam" id="PF03992">
    <property type="entry name" value="ABM"/>
    <property type="match status" value="1"/>
</dbReference>
<protein>
    <submittedName>
        <fullName evidence="2">Antibiotic biosynthesis monooxygenase</fullName>
    </submittedName>
</protein>
<proteinExistence type="predicted"/>
<keyword evidence="3" id="KW-1185">Reference proteome</keyword>
<name>A0ABS1GGJ6_9AQUI</name>
<dbReference type="Proteomes" id="UP000772812">
    <property type="component" value="Unassembled WGS sequence"/>
</dbReference>
<organism evidence="2 3">
    <name type="scientific">Persephonella atlantica</name>
    <dbReference type="NCBI Taxonomy" id="2699429"/>
    <lineage>
        <taxon>Bacteria</taxon>
        <taxon>Pseudomonadati</taxon>
        <taxon>Aquificota</taxon>
        <taxon>Aquificia</taxon>
        <taxon>Aquificales</taxon>
        <taxon>Hydrogenothermaceae</taxon>
        <taxon>Persephonella</taxon>
    </lineage>
</organism>
<accession>A0ABS1GGJ6</accession>
<sequence length="106" mass="12574">MIVVMTKFPINPQFLETFEKYAVERFGEKGLKQQEGFIKMNLLKPENFPPNNQNSTFIIETYWKDMESLKKYMESEAFRKAHENPPPREWFAGHPVVEVYTIIKEG</sequence>
<dbReference type="Gene3D" id="3.30.70.100">
    <property type="match status" value="1"/>
</dbReference>
<dbReference type="InterPro" id="IPR011008">
    <property type="entry name" value="Dimeric_a/b-barrel"/>
</dbReference>
<dbReference type="RefSeq" id="WP_200673444.1">
    <property type="nucleotide sequence ID" value="NZ_JAACYA010000001.1"/>
</dbReference>
<dbReference type="InterPro" id="IPR050404">
    <property type="entry name" value="Heme-degrading_MO"/>
</dbReference>
<dbReference type="SUPFAM" id="SSF54909">
    <property type="entry name" value="Dimeric alpha+beta barrel"/>
    <property type="match status" value="1"/>
</dbReference>
<dbReference type="EMBL" id="JAACYA010000001">
    <property type="protein sequence ID" value="MBK3332054.1"/>
    <property type="molecule type" value="Genomic_DNA"/>
</dbReference>
<reference evidence="2 3" key="1">
    <citation type="journal article" date="2021" name="Syst. Appl. Microbiol.">
        <title>Persephonella atlantica sp. nov.: How to adapt to physico-chemical gradients in high temperature hydrothermal habitats.</title>
        <authorList>
            <person name="Francois D.X."/>
            <person name="Godfroy A."/>
            <person name="Mathien C."/>
            <person name="Aube J."/>
            <person name="Cathalot C."/>
            <person name="Lesongeur F."/>
            <person name="L'Haridon S."/>
            <person name="Philippon X."/>
            <person name="Roussel E.G."/>
        </authorList>
    </citation>
    <scope>NUCLEOTIDE SEQUENCE [LARGE SCALE GENOMIC DNA]</scope>
    <source>
        <strain evidence="2 3">MO1340</strain>
    </source>
</reference>
<dbReference type="PROSITE" id="PS51725">
    <property type="entry name" value="ABM"/>
    <property type="match status" value="1"/>
</dbReference>
<dbReference type="PANTHER" id="PTHR34474">
    <property type="entry name" value="SIGNAL TRANSDUCTION PROTEIN TRAP"/>
    <property type="match status" value="1"/>
</dbReference>
<dbReference type="PANTHER" id="PTHR34474:SF2">
    <property type="entry name" value="SIGNAL TRANSDUCTION PROTEIN TRAP"/>
    <property type="match status" value="1"/>
</dbReference>
<keyword evidence="2" id="KW-0503">Monooxygenase</keyword>
<evidence type="ECO:0000313" key="2">
    <source>
        <dbReference type="EMBL" id="MBK3332054.1"/>
    </source>
</evidence>
<keyword evidence="2" id="KW-0560">Oxidoreductase</keyword>
<dbReference type="GO" id="GO:0004497">
    <property type="term" value="F:monooxygenase activity"/>
    <property type="evidence" value="ECO:0007669"/>
    <property type="project" value="UniProtKB-KW"/>
</dbReference>
<evidence type="ECO:0000259" key="1">
    <source>
        <dbReference type="PROSITE" id="PS51725"/>
    </source>
</evidence>
<evidence type="ECO:0000313" key="3">
    <source>
        <dbReference type="Proteomes" id="UP000772812"/>
    </source>
</evidence>